<evidence type="ECO:0000313" key="1">
    <source>
        <dbReference type="EMBL" id="MET3790649.1"/>
    </source>
</evidence>
<dbReference type="RefSeq" id="WP_354192832.1">
    <property type="nucleotide sequence ID" value="NZ_JBEPML010000002.1"/>
</dbReference>
<dbReference type="Proteomes" id="UP001549076">
    <property type="component" value="Unassembled WGS sequence"/>
</dbReference>
<gene>
    <name evidence="1" type="ORF">ABID37_000840</name>
</gene>
<proteinExistence type="predicted"/>
<protein>
    <submittedName>
        <fullName evidence="1">Uncharacterized protein</fullName>
    </submittedName>
</protein>
<sequence length="229" mass="25414">MKRKIIDLPRSFGQITNDWIINVRGKSAGDGVTGTGQVAYGAQPRWETTIDLAAIGCEGLRTWSAIQSSMRGRINVLRVPLIDLCPVDLGIPGLDEWSMSHIPHSDQSPFSDGTYYAQEPTVVMPSLLEAGAEEMTVDTSSVNHVLEPGMWFSHDDWPYRVTGMWEGEGGATTFAFEPPLRRDIQQGHEITLQATALMVFETDLEGRMPLERGRLITASVKLLEWTSRP</sequence>
<dbReference type="EMBL" id="JBEPML010000002">
    <property type="protein sequence ID" value="MET3790649.1"/>
    <property type="molecule type" value="Genomic_DNA"/>
</dbReference>
<name>A0ABV2MVX8_9HYPH</name>
<accession>A0ABV2MVX8</accession>
<evidence type="ECO:0000313" key="2">
    <source>
        <dbReference type="Proteomes" id="UP001549076"/>
    </source>
</evidence>
<organism evidence="1 2">
    <name type="scientific">Aquamicrobium terrae</name>
    <dbReference type="NCBI Taxonomy" id="1324945"/>
    <lineage>
        <taxon>Bacteria</taxon>
        <taxon>Pseudomonadati</taxon>
        <taxon>Pseudomonadota</taxon>
        <taxon>Alphaproteobacteria</taxon>
        <taxon>Hyphomicrobiales</taxon>
        <taxon>Phyllobacteriaceae</taxon>
        <taxon>Aquamicrobium</taxon>
    </lineage>
</organism>
<reference evidence="1 2" key="1">
    <citation type="submission" date="2024-06" db="EMBL/GenBank/DDBJ databases">
        <title>Genomic Encyclopedia of Type Strains, Phase IV (KMG-IV): sequencing the most valuable type-strain genomes for metagenomic binning, comparative biology and taxonomic classification.</title>
        <authorList>
            <person name="Goeker M."/>
        </authorList>
    </citation>
    <scope>NUCLEOTIDE SEQUENCE [LARGE SCALE GENOMIC DNA]</scope>
    <source>
        <strain evidence="1 2">DSM 27865</strain>
    </source>
</reference>
<comment type="caution">
    <text evidence="1">The sequence shown here is derived from an EMBL/GenBank/DDBJ whole genome shotgun (WGS) entry which is preliminary data.</text>
</comment>
<keyword evidence="2" id="KW-1185">Reference proteome</keyword>